<dbReference type="InterPro" id="IPR012910">
    <property type="entry name" value="Plug_dom"/>
</dbReference>
<dbReference type="CDD" id="cd01347">
    <property type="entry name" value="ligand_gated_channel"/>
    <property type="match status" value="1"/>
</dbReference>
<feature type="signal peptide" evidence="14">
    <location>
        <begin position="1"/>
        <end position="19"/>
    </location>
</feature>
<accession>A0ABS2IHD1</accession>
<feature type="domain" description="TonB-dependent receptor-like beta-barrel" evidence="15">
    <location>
        <begin position="222"/>
        <end position="653"/>
    </location>
</feature>
<evidence type="ECO:0000256" key="9">
    <source>
        <dbReference type="ARBA" id="ARBA00023077"/>
    </source>
</evidence>
<dbReference type="PANTHER" id="PTHR32552:SF68">
    <property type="entry name" value="FERRICHROME OUTER MEMBRANE TRANSPORTER_PHAGE RECEPTOR"/>
    <property type="match status" value="1"/>
</dbReference>
<evidence type="ECO:0000256" key="10">
    <source>
        <dbReference type="ARBA" id="ARBA00023136"/>
    </source>
</evidence>
<keyword evidence="8" id="KW-0406">Ion transport</keyword>
<reference evidence="17 18" key="1">
    <citation type="submission" date="2021-02" db="EMBL/GenBank/DDBJ databases">
        <authorList>
            <person name="Lee D.-H."/>
        </authorList>
    </citation>
    <scope>NUCLEOTIDE SEQUENCE [LARGE SCALE GENOMIC DNA]</scope>
    <source>
        <strain evidence="17 18">UL073</strain>
    </source>
</reference>
<feature type="domain" description="TonB-dependent receptor plug" evidence="16">
    <location>
        <begin position="41"/>
        <end position="149"/>
    </location>
</feature>
<evidence type="ECO:0000256" key="3">
    <source>
        <dbReference type="ARBA" id="ARBA00022452"/>
    </source>
</evidence>
<sequence length="690" mass="75583">MPRRLPLLSSLLIAPFATAASGVDLQPLVVSGSRSEAAGFDLPFSVDSLDRRQISEGQPGINASEVLQRVPGLVVQNRQNYAQDLQISSRGFGARSTFGVRGIKLIADGIPASTPDGQGQAATFNLDTAERIEVLRGPMATLYGSNAGGVIQVFSRDGAGPPQVSAGSALGSDGLRRERLGAQGGNEQAGFLIDSSRLDTDGYRDHSSARREQNFAKLHVKPDADSRLALIYSDLNQQSDDPLGLSWDAYRADPRSVAPVALQFNTRKSIDHRQLGLNYERDVGAARLQSTLYAGTRRVVQYQSIPRAVQLASATHAGGVIDFDRDFYGGSLRWLQPVEALPGEFEWVLGLDYDVSEDDRQGYENFVGTQLGVKGRLRRDEIDTVSSLDPYLQANWRLGDWTLQAGLRHNRVEAEVDDRFLANGDDSGSRTYQRNTPALGVMYAFTPELHGYMSAGKGFETPTMTELAYSPGAGGFNLGLDPSTSTQYEIGLKARLGAGTRLNAALFEIHTDDELVVASAEGGRTTYQNAARTLRQGLELSLDSQLNEHWRANLAYTRLSATYDDDFVSNGQTIPKGRHLPGVPGTTVYGELAWQPRQGFSSALEGLYRSQVYVDDSNQAKPAPSYAVFNWRARFEQQLDHWTFGQTLRLDNLLDREYIGSVIVADGNGRYYEPAPGRNWYAGADLAYRF</sequence>
<evidence type="ECO:0000313" key="17">
    <source>
        <dbReference type="EMBL" id="MBM7062068.1"/>
    </source>
</evidence>
<evidence type="ECO:0000256" key="2">
    <source>
        <dbReference type="ARBA" id="ARBA00022448"/>
    </source>
</evidence>
<dbReference type="InterPro" id="IPR039426">
    <property type="entry name" value="TonB-dep_rcpt-like"/>
</dbReference>
<keyword evidence="3 12" id="KW-1134">Transmembrane beta strand</keyword>
<evidence type="ECO:0000256" key="12">
    <source>
        <dbReference type="PROSITE-ProRule" id="PRU01360"/>
    </source>
</evidence>
<dbReference type="InterPro" id="IPR000531">
    <property type="entry name" value="Beta-barrel_TonB"/>
</dbReference>
<evidence type="ECO:0000259" key="16">
    <source>
        <dbReference type="Pfam" id="PF07715"/>
    </source>
</evidence>
<keyword evidence="5 12" id="KW-0812">Transmembrane</keyword>
<dbReference type="Proteomes" id="UP000717995">
    <property type="component" value="Unassembled WGS sequence"/>
</dbReference>
<evidence type="ECO:0000256" key="1">
    <source>
        <dbReference type="ARBA" id="ARBA00004571"/>
    </source>
</evidence>
<evidence type="ECO:0000256" key="14">
    <source>
        <dbReference type="SAM" id="SignalP"/>
    </source>
</evidence>
<dbReference type="PANTHER" id="PTHR32552">
    <property type="entry name" value="FERRICHROME IRON RECEPTOR-RELATED"/>
    <property type="match status" value="1"/>
</dbReference>
<dbReference type="EMBL" id="JAFEUP010000004">
    <property type="protein sequence ID" value="MBM7062068.1"/>
    <property type="molecule type" value="Genomic_DNA"/>
</dbReference>
<feature type="chain" id="PRO_5047056515" evidence="14">
    <location>
        <begin position="20"/>
        <end position="690"/>
    </location>
</feature>
<keyword evidence="11 12" id="KW-0998">Cell outer membrane</keyword>
<dbReference type="SUPFAM" id="SSF56935">
    <property type="entry name" value="Porins"/>
    <property type="match status" value="1"/>
</dbReference>
<keyword evidence="17" id="KW-0675">Receptor</keyword>
<dbReference type="InterPro" id="IPR036942">
    <property type="entry name" value="Beta-barrel_TonB_sf"/>
</dbReference>
<keyword evidence="4" id="KW-0410">Iron transport</keyword>
<gene>
    <name evidence="17" type="ORF">JQX08_15265</name>
</gene>
<comment type="subcellular location">
    <subcellularLocation>
        <location evidence="1 12">Cell outer membrane</location>
        <topology evidence="1 12">Multi-pass membrane protein</topology>
    </subcellularLocation>
</comment>
<keyword evidence="10 12" id="KW-0472">Membrane</keyword>
<dbReference type="PROSITE" id="PS52016">
    <property type="entry name" value="TONB_DEPENDENT_REC_3"/>
    <property type="match status" value="1"/>
</dbReference>
<keyword evidence="7" id="KW-0408">Iron</keyword>
<dbReference type="InterPro" id="IPR037066">
    <property type="entry name" value="Plug_dom_sf"/>
</dbReference>
<comment type="similarity">
    <text evidence="12 13">Belongs to the TonB-dependent receptor family.</text>
</comment>
<evidence type="ECO:0000256" key="13">
    <source>
        <dbReference type="RuleBase" id="RU003357"/>
    </source>
</evidence>
<evidence type="ECO:0000256" key="6">
    <source>
        <dbReference type="ARBA" id="ARBA00022729"/>
    </source>
</evidence>
<keyword evidence="9 13" id="KW-0798">TonB box</keyword>
<evidence type="ECO:0000256" key="8">
    <source>
        <dbReference type="ARBA" id="ARBA00023065"/>
    </source>
</evidence>
<keyword evidence="6 14" id="KW-0732">Signal</keyword>
<dbReference type="RefSeq" id="WP_205349252.1">
    <property type="nucleotide sequence ID" value="NZ_JAFEUP010000004.1"/>
</dbReference>
<keyword evidence="18" id="KW-1185">Reference proteome</keyword>
<comment type="caution">
    <text evidence="17">The sequence shown here is derived from an EMBL/GenBank/DDBJ whole genome shotgun (WGS) entry which is preliminary data.</text>
</comment>
<evidence type="ECO:0000256" key="7">
    <source>
        <dbReference type="ARBA" id="ARBA00023004"/>
    </source>
</evidence>
<name>A0ABS2IHD1_9GAMM</name>
<evidence type="ECO:0000259" key="15">
    <source>
        <dbReference type="Pfam" id="PF00593"/>
    </source>
</evidence>
<evidence type="ECO:0000256" key="4">
    <source>
        <dbReference type="ARBA" id="ARBA00022496"/>
    </source>
</evidence>
<evidence type="ECO:0000256" key="11">
    <source>
        <dbReference type="ARBA" id="ARBA00023237"/>
    </source>
</evidence>
<evidence type="ECO:0000313" key="18">
    <source>
        <dbReference type="Proteomes" id="UP000717995"/>
    </source>
</evidence>
<protein>
    <submittedName>
        <fullName evidence="17">TonB-dependent receptor</fullName>
    </submittedName>
</protein>
<dbReference type="Gene3D" id="2.40.170.20">
    <property type="entry name" value="TonB-dependent receptor, beta-barrel domain"/>
    <property type="match status" value="1"/>
</dbReference>
<dbReference type="Pfam" id="PF00593">
    <property type="entry name" value="TonB_dep_Rec_b-barrel"/>
    <property type="match status" value="1"/>
</dbReference>
<dbReference type="Gene3D" id="2.170.130.10">
    <property type="entry name" value="TonB-dependent receptor, plug domain"/>
    <property type="match status" value="1"/>
</dbReference>
<keyword evidence="2 12" id="KW-0813">Transport</keyword>
<evidence type="ECO:0000256" key="5">
    <source>
        <dbReference type="ARBA" id="ARBA00022692"/>
    </source>
</evidence>
<dbReference type="Pfam" id="PF07715">
    <property type="entry name" value="Plug"/>
    <property type="match status" value="1"/>
</dbReference>
<proteinExistence type="inferred from homology"/>
<organism evidence="17 18">
    <name type="scientific">Zestomonas insulae</name>
    <dbReference type="NCBI Taxonomy" id="2809017"/>
    <lineage>
        <taxon>Bacteria</taxon>
        <taxon>Pseudomonadati</taxon>
        <taxon>Pseudomonadota</taxon>
        <taxon>Gammaproteobacteria</taxon>
        <taxon>Pseudomonadales</taxon>
        <taxon>Pseudomonadaceae</taxon>
        <taxon>Zestomonas</taxon>
    </lineage>
</organism>